<name>A0A504YHB8_FASGI</name>
<keyword evidence="3" id="KW-0488">Methylation</keyword>
<dbReference type="GO" id="GO:0003924">
    <property type="term" value="F:GTPase activity"/>
    <property type="evidence" value="ECO:0007669"/>
    <property type="project" value="InterPro"/>
</dbReference>
<dbReference type="PROSITE" id="PS51421">
    <property type="entry name" value="RAS"/>
    <property type="match status" value="1"/>
</dbReference>
<dbReference type="SUPFAM" id="SSF52540">
    <property type="entry name" value="P-loop containing nucleoside triphosphate hydrolases"/>
    <property type="match status" value="1"/>
</dbReference>
<dbReference type="PANTHER" id="PTHR46149:SF7">
    <property type="entry name" value="GTP-BINDING PROTEIN DI-RAS2"/>
    <property type="match status" value="1"/>
</dbReference>
<reference evidence="8 9" key="1">
    <citation type="submission" date="2019-04" db="EMBL/GenBank/DDBJ databases">
        <title>Annotation for the trematode Fasciola gigantica.</title>
        <authorList>
            <person name="Choi Y.-J."/>
        </authorList>
    </citation>
    <scope>NUCLEOTIDE SEQUENCE [LARGE SCALE GENOMIC DNA]</scope>
    <source>
        <strain evidence="8">Uganda_cow_1</strain>
    </source>
</reference>
<organism evidence="8 9">
    <name type="scientific">Fasciola gigantica</name>
    <name type="common">Giant liver fluke</name>
    <dbReference type="NCBI Taxonomy" id="46835"/>
    <lineage>
        <taxon>Eukaryota</taxon>
        <taxon>Metazoa</taxon>
        <taxon>Spiralia</taxon>
        <taxon>Lophotrochozoa</taxon>
        <taxon>Platyhelminthes</taxon>
        <taxon>Trematoda</taxon>
        <taxon>Digenea</taxon>
        <taxon>Plagiorchiida</taxon>
        <taxon>Echinostomata</taxon>
        <taxon>Echinostomatoidea</taxon>
        <taxon>Fasciolidae</taxon>
        <taxon>Fasciola</taxon>
    </lineage>
</organism>
<dbReference type="InterPro" id="IPR052236">
    <property type="entry name" value="Small_GTPase_RasD"/>
</dbReference>
<sequence length="296" mass="33106">MINREDSEPPHVDVVLMGGAQVGKTAILHRMLHIHNSPTLSGKYNPTIEDSFIREFLVGTLCCRLRLIDTAGGYAFPAMQRLWVKKASAFIFVCARNDQLGLEQLRRISAQLKEERGDELSRIPRVLVVNKCDLPREDWYVQDTDVEILADEMEINYGSIVCTSAMLNTSIIQIFKALWKQNEEAGSNGIHFDADTETSLVNRRSSAFAVLFGSPGQKRNSILQPNDRRAIGRPHAGSFSEALIRTRPSATYSNMSGAWLAKKFTKLHVGQRSRSNSKSSDPEIIPTVIEMNCIIS</sequence>
<comment type="similarity">
    <text evidence="7">Belongs to the small GTPase superfamily. RasD family.</text>
</comment>
<evidence type="ECO:0000256" key="3">
    <source>
        <dbReference type="ARBA" id="ARBA00022481"/>
    </source>
</evidence>
<dbReference type="EMBL" id="SUNJ01009227">
    <property type="protein sequence ID" value="TPP60584.1"/>
    <property type="molecule type" value="Genomic_DNA"/>
</dbReference>
<gene>
    <name evidence="8" type="ORF">FGIG_03753</name>
</gene>
<dbReference type="PRINTS" id="PR00449">
    <property type="entry name" value="RASTRNSFRMNG"/>
</dbReference>
<accession>A0A504YHB8</accession>
<dbReference type="InterPro" id="IPR001806">
    <property type="entry name" value="Small_GTPase"/>
</dbReference>
<proteinExistence type="inferred from homology"/>
<evidence type="ECO:0000256" key="1">
    <source>
        <dbReference type="ARBA" id="ARBA00004193"/>
    </source>
</evidence>
<comment type="subcellular location">
    <subcellularLocation>
        <location evidence="1">Cell membrane</location>
        <topology evidence="1">Lipid-anchor</topology>
    </subcellularLocation>
</comment>
<dbReference type="InterPro" id="IPR027417">
    <property type="entry name" value="P-loop_NTPase"/>
</dbReference>
<dbReference type="Pfam" id="PF00071">
    <property type="entry name" value="Ras"/>
    <property type="match status" value="1"/>
</dbReference>
<dbReference type="NCBIfam" id="TIGR00231">
    <property type="entry name" value="small_GTP"/>
    <property type="match status" value="1"/>
</dbReference>
<dbReference type="OrthoDB" id="265044at2759"/>
<dbReference type="InterPro" id="IPR005225">
    <property type="entry name" value="Small_GTP-bd"/>
</dbReference>
<evidence type="ECO:0000256" key="7">
    <source>
        <dbReference type="ARBA" id="ARBA00038061"/>
    </source>
</evidence>
<keyword evidence="5" id="KW-0472">Membrane</keyword>
<dbReference type="SMART" id="SM00173">
    <property type="entry name" value="RAS"/>
    <property type="match status" value="1"/>
</dbReference>
<evidence type="ECO:0000313" key="8">
    <source>
        <dbReference type="EMBL" id="TPP60584.1"/>
    </source>
</evidence>
<dbReference type="AlphaFoldDB" id="A0A504YHB8"/>
<keyword evidence="4" id="KW-0547">Nucleotide-binding</keyword>
<keyword evidence="6" id="KW-0449">Lipoprotein</keyword>
<evidence type="ECO:0000256" key="2">
    <source>
        <dbReference type="ARBA" id="ARBA00022475"/>
    </source>
</evidence>
<keyword evidence="4" id="KW-0342">GTP-binding</keyword>
<evidence type="ECO:0000313" key="9">
    <source>
        <dbReference type="Proteomes" id="UP000316759"/>
    </source>
</evidence>
<protein>
    <submittedName>
        <fullName evidence="8">GTP-binding protein Di-Ras2</fullName>
    </submittedName>
</protein>
<dbReference type="Gene3D" id="3.40.50.300">
    <property type="entry name" value="P-loop containing nucleotide triphosphate hydrolases"/>
    <property type="match status" value="1"/>
</dbReference>
<dbReference type="GO" id="GO:0005525">
    <property type="term" value="F:GTP binding"/>
    <property type="evidence" value="ECO:0007669"/>
    <property type="project" value="UniProtKB-KW"/>
</dbReference>
<evidence type="ECO:0000256" key="6">
    <source>
        <dbReference type="ARBA" id="ARBA00023288"/>
    </source>
</evidence>
<dbReference type="Proteomes" id="UP000316759">
    <property type="component" value="Unassembled WGS sequence"/>
</dbReference>
<dbReference type="PANTHER" id="PTHR46149">
    <property type="entry name" value="MIP08469P"/>
    <property type="match status" value="1"/>
</dbReference>
<evidence type="ECO:0000256" key="4">
    <source>
        <dbReference type="ARBA" id="ARBA00023134"/>
    </source>
</evidence>
<dbReference type="PROSITE" id="PS51419">
    <property type="entry name" value="RAB"/>
    <property type="match status" value="1"/>
</dbReference>
<evidence type="ECO:0000256" key="5">
    <source>
        <dbReference type="ARBA" id="ARBA00023136"/>
    </source>
</evidence>
<keyword evidence="9" id="KW-1185">Reference proteome</keyword>
<keyword evidence="2" id="KW-1003">Cell membrane</keyword>
<dbReference type="GO" id="GO:0005886">
    <property type="term" value="C:plasma membrane"/>
    <property type="evidence" value="ECO:0007669"/>
    <property type="project" value="UniProtKB-SubCell"/>
</dbReference>
<dbReference type="STRING" id="46835.A0A504YHB8"/>
<comment type="caution">
    <text evidence="8">The sequence shown here is derived from an EMBL/GenBank/DDBJ whole genome shotgun (WGS) entry which is preliminary data.</text>
</comment>